<dbReference type="HOGENOM" id="CLU_1848547_0_0_1"/>
<evidence type="ECO:0000313" key="1">
    <source>
        <dbReference type="EMBL" id="EFJ06589.1"/>
    </source>
</evidence>
<dbReference type="Proteomes" id="UP000001514">
    <property type="component" value="Unassembled WGS sequence"/>
</dbReference>
<protein>
    <submittedName>
        <fullName evidence="1">Uncharacterized protein</fullName>
    </submittedName>
</protein>
<dbReference type="EMBL" id="GL377698">
    <property type="protein sequence ID" value="EFJ06589.1"/>
    <property type="molecule type" value="Genomic_DNA"/>
</dbReference>
<dbReference type="KEGG" id="smo:SELMODRAFT_430535"/>
<name>D8T9Q0_SELML</name>
<organism evidence="2">
    <name type="scientific">Selaginella moellendorffii</name>
    <name type="common">Spikemoss</name>
    <dbReference type="NCBI Taxonomy" id="88036"/>
    <lineage>
        <taxon>Eukaryota</taxon>
        <taxon>Viridiplantae</taxon>
        <taxon>Streptophyta</taxon>
        <taxon>Embryophyta</taxon>
        <taxon>Tracheophyta</taxon>
        <taxon>Lycopodiopsida</taxon>
        <taxon>Selaginellales</taxon>
        <taxon>Selaginellaceae</taxon>
        <taxon>Selaginella</taxon>
    </lineage>
</organism>
<dbReference type="Gramene" id="EFJ06589">
    <property type="protein sequence ID" value="EFJ06589"/>
    <property type="gene ID" value="SELMODRAFT_430535"/>
</dbReference>
<keyword evidence="2" id="KW-1185">Reference proteome</keyword>
<evidence type="ECO:0000313" key="2">
    <source>
        <dbReference type="Proteomes" id="UP000001514"/>
    </source>
</evidence>
<proteinExistence type="predicted"/>
<gene>
    <name evidence="1" type="ORF">SELMODRAFT_430535</name>
</gene>
<reference evidence="1 2" key="1">
    <citation type="journal article" date="2011" name="Science">
        <title>The Selaginella genome identifies genetic changes associated with the evolution of vascular plants.</title>
        <authorList>
            <person name="Banks J.A."/>
            <person name="Nishiyama T."/>
            <person name="Hasebe M."/>
            <person name="Bowman J.L."/>
            <person name="Gribskov M."/>
            <person name="dePamphilis C."/>
            <person name="Albert V.A."/>
            <person name="Aono N."/>
            <person name="Aoyama T."/>
            <person name="Ambrose B.A."/>
            <person name="Ashton N.W."/>
            <person name="Axtell M.J."/>
            <person name="Barker E."/>
            <person name="Barker M.S."/>
            <person name="Bennetzen J.L."/>
            <person name="Bonawitz N.D."/>
            <person name="Chapple C."/>
            <person name="Cheng C."/>
            <person name="Correa L.G."/>
            <person name="Dacre M."/>
            <person name="DeBarry J."/>
            <person name="Dreyer I."/>
            <person name="Elias M."/>
            <person name="Engstrom E.M."/>
            <person name="Estelle M."/>
            <person name="Feng L."/>
            <person name="Finet C."/>
            <person name="Floyd S.K."/>
            <person name="Frommer W.B."/>
            <person name="Fujita T."/>
            <person name="Gramzow L."/>
            <person name="Gutensohn M."/>
            <person name="Harholt J."/>
            <person name="Hattori M."/>
            <person name="Heyl A."/>
            <person name="Hirai T."/>
            <person name="Hiwatashi Y."/>
            <person name="Ishikawa M."/>
            <person name="Iwata M."/>
            <person name="Karol K.G."/>
            <person name="Koehler B."/>
            <person name="Kolukisaoglu U."/>
            <person name="Kubo M."/>
            <person name="Kurata T."/>
            <person name="Lalonde S."/>
            <person name="Li K."/>
            <person name="Li Y."/>
            <person name="Litt A."/>
            <person name="Lyons E."/>
            <person name="Manning G."/>
            <person name="Maruyama T."/>
            <person name="Michael T.P."/>
            <person name="Mikami K."/>
            <person name="Miyazaki S."/>
            <person name="Morinaga S."/>
            <person name="Murata T."/>
            <person name="Mueller-Roeber B."/>
            <person name="Nelson D.R."/>
            <person name="Obara M."/>
            <person name="Oguri Y."/>
            <person name="Olmstead R.G."/>
            <person name="Onodera N."/>
            <person name="Petersen B.L."/>
            <person name="Pils B."/>
            <person name="Prigge M."/>
            <person name="Rensing S.A."/>
            <person name="Riano-Pachon D.M."/>
            <person name="Roberts A.W."/>
            <person name="Sato Y."/>
            <person name="Scheller H.V."/>
            <person name="Schulz B."/>
            <person name="Schulz C."/>
            <person name="Shakirov E.V."/>
            <person name="Shibagaki N."/>
            <person name="Shinohara N."/>
            <person name="Shippen D.E."/>
            <person name="Soerensen I."/>
            <person name="Sotooka R."/>
            <person name="Sugimoto N."/>
            <person name="Sugita M."/>
            <person name="Sumikawa N."/>
            <person name="Tanurdzic M."/>
            <person name="Theissen G."/>
            <person name="Ulvskov P."/>
            <person name="Wakazuki S."/>
            <person name="Weng J.K."/>
            <person name="Willats W.W."/>
            <person name="Wipf D."/>
            <person name="Wolf P.G."/>
            <person name="Yang L."/>
            <person name="Zimmer A.D."/>
            <person name="Zhu Q."/>
            <person name="Mitros T."/>
            <person name="Hellsten U."/>
            <person name="Loque D."/>
            <person name="Otillar R."/>
            <person name="Salamov A."/>
            <person name="Schmutz J."/>
            <person name="Shapiro H."/>
            <person name="Lindquist E."/>
            <person name="Lucas S."/>
            <person name="Rokhsar D."/>
            <person name="Grigoriev I.V."/>
        </authorList>
    </citation>
    <scope>NUCLEOTIDE SEQUENCE [LARGE SCALE GENOMIC DNA]</scope>
</reference>
<accession>D8T9Q0</accession>
<dbReference type="InParanoid" id="D8T9Q0"/>
<sequence>MSILLFYRGSKFHSILCFLSDKKRKAKHKEGKIQGDLQSLREDISSVEIELLKPRQAEVAFSFECPAPDCPAQEHLYNRRAVPSGQPAWPSRGPLVKKKWLQLMWLWPYTVAMVADHAVKQLERNGHLNKGSLDNQLLF</sequence>
<dbReference type="AlphaFoldDB" id="D8T9Q0"/>